<feature type="domain" description="BRCT" evidence="1">
    <location>
        <begin position="156"/>
        <end position="255"/>
    </location>
</feature>
<reference evidence="3" key="2">
    <citation type="submission" date="2015-08" db="UniProtKB">
        <authorList>
            <consortium name="WormBaseParasite"/>
        </authorList>
    </citation>
    <scope>IDENTIFICATION</scope>
</reference>
<dbReference type="Gene3D" id="3.40.50.10190">
    <property type="entry name" value="BRCT domain"/>
    <property type="match status" value="1"/>
</dbReference>
<sequence length="255" mass="30386">MENKFKKLDSIIDELKVRKFKKFMKTAEKDIRKYVGRKLTNEDSYKIDGLNFVQCYNRINYDFDRRIIFYINLKDSDSLNLLKKSGFCVEYTTFLNEAIFHPISSKLWSRQKYFEDITVLESLSCGRRIITYDHIHISYKTNDPSRLYSLSHCIKDPANLLNNLSFLVEQTFFKDCDQKNFCINITRILNNFGAIVYNRKAQLYDNNDIIVLTNTSIDKVEYEIKSLYKARVVSINFIYDSIWYEQLVKLDTYLL</sequence>
<evidence type="ECO:0000313" key="3">
    <source>
        <dbReference type="WBParaSite" id="SVE_0554100.1"/>
    </source>
</evidence>
<keyword evidence="2" id="KW-1185">Reference proteome</keyword>
<name>A0A0K0F9N9_STRVS</name>
<organism evidence="2 3">
    <name type="scientific">Strongyloides venezuelensis</name>
    <name type="common">Threadworm</name>
    <dbReference type="NCBI Taxonomy" id="75913"/>
    <lineage>
        <taxon>Eukaryota</taxon>
        <taxon>Metazoa</taxon>
        <taxon>Ecdysozoa</taxon>
        <taxon>Nematoda</taxon>
        <taxon>Chromadorea</taxon>
        <taxon>Rhabditida</taxon>
        <taxon>Tylenchina</taxon>
        <taxon>Panagrolaimomorpha</taxon>
        <taxon>Strongyloidoidea</taxon>
        <taxon>Strongyloididae</taxon>
        <taxon>Strongyloides</taxon>
    </lineage>
</organism>
<evidence type="ECO:0000259" key="1">
    <source>
        <dbReference type="PROSITE" id="PS50172"/>
    </source>
</evidence>
<dbReference type="Proteomes" id="UP000035680">
    <property type="component" value="Unassembled WGS sequence"/>
</dbReference>
<protein>
    <submittedName>
        <fullName evidence="3">BRCT domain-containing protein</fullName>
    </submittedName>
</protein>
<evidence type="ECO:0000313" key="2">
    <source>
        <dbReference type="Proteomes" id="UP000035680"/>
    </source>
</evidence>
<reference evidence="2" key="1">
    <citation type="submission" date="2014-07" db="EMBL/GenBank/DDBJ databases">
        <authorList>
            <person name="Martin A.A"/>
            <person name="De Silva N."/>
        </authorList>
    </citation>
    <scope>NUCLEOTIDE SEQUENCE</scope>
</reference>
<dbReference type="InterPro" id="IPR036420">
    <property type="entry name" value="BRCT_dom_sf"/>
</dbReference>
<dbReference type="InterPro" id="IPR001357">
    <property type="entry name" value="BRCT_dom"/>
</dbReference>
<dbReference type="WBParaSite" id="SVE_0554100.1">
    <property type="protein sequence ID" value="SVE_0554100.1"/>
    <property type="gene ID" value="SVE_0554100"/>
</dbReference>
<dbReference type="AlphaFoldDB" id="A0A0K0F9N9"/>
<accession>A0A0K0F9N9</accession>
<dbReference type="PROSITE" id="PS50172">
    <property type="entry name" value="BRCT"/>
    <property type="match status" value="1"/>
</dbReference>
<dbReference type="SUPFAM" id="SSF52113">
    <property type="entry name" value="BRCT domain"/>
    <property type="match status" value="1"/>
</dbReference>
<proteinExistence type="predicted"/>